<dbReference type="PROSITE" id="PS50114">
    <property type="entry name" value="GATA_ZN_FINGER_2"/>
    <property type="match status" value="1"/>
</dbReference>
<feature type="compositionally biased region" description="Basic and acidic residues" evidence="5">
    <location>
        <begin position="263"/>
        <end position="273"/>
    </location>
</feature>
<feature type="region of interest" description="Disordered" evidence="5">
    <location>
        <begin position="1"/>
        <end position="30"/>
    </location>
</feature>
<feature type="compositionally biased region" description="Low complexity" evidence="5">
    <location>
        <begin position="277"/>
        <end position="293"/>
    </location>
</feature>
<dbReference type="EMBL" id="QUTG01002200">
    <property type="protein sequence ID" value="RHY97254.1"/>
    <property type="molecule type" value="Genomic_DNA"/>
</dbReference>
<evidence type="ECO:0000313" key="10">
    <source>
        <dbReference type="Proteomes" id="UP000285712"/>
    </source>
</evidence>
<dbReference type="Proteomes" id="UP000285712">
    <property type="component" value="Unassembled WGS sequence"/>
</dbReference>
<dbReference type="InterPro" id="IPR000679">
    <property type="entry name" value="Znf_GATA"/>
</dbReference>
<dbReference type="EMBL" id="QUTH01002746">
    <property type="protein sequence ID" value="RHZ24167.1"/>
    <property type="molecule type" value="Genomic_DNA"/>
</dbReference>
<evidence type="ECO:0000256" key="5">
    <source>
        <dbReference type="SAM" id="MobiDB-lite"/>
    </source>
</evidence>
<evidence type="ECO:0000256" key="3">
    <source>
        <dbReference type="ARBA" id="ARBA00022833"/>
    </source>
</evidence>
<dbReference type="Gene3D" id="3.30.40.10">
    <property type="entry name" value="Zinc/RING finger domain, C3HC4 (zinc finger)"/>
    <property type="match status" value="1"/>
</dbReference>
<dbReference type="InterPro" id="IPR011011">
    <property type="entry name" value="Znf_FYVE_PHD"/>
</dbReference>
<name>A0A3R7AJ78_APHAT</name>
<feature type="region of interest" description="Disordered" evidence="5">
    <location>
        <begin position="158"/>
        <end position="183"/>
    </location>
</feature>
<reference evidence="9 10" key="1">
    <citation type="submission" date="2018-08" db="EMBL/GenBank/DDBJ databases">
        <title>Aphanomyces genome sequencing and annotation.</title>
        <authorList>
            <person name="Minardi D."/>
            <person name="Oidtmann B."/>
            <person name="Van Der Giezen M."/>
            <person name="Studholme D.J."/>
        </authorList>
    </citation>
    <scope>NUCLEOTIDE SEQUENCE [LARGE SCALE GENOMIC DNA]</scope>
    <source>
        <strain evidence="8 9">Da</strain>
        <strain evidence="7 10">Sv</strain>
    </source>
</reference>
<feature type="compositionally biased region" description="Polar residues" evidence="5">
    <location>
        <begin position="1"/>
        <end position="23"/>
    </location>
</feature>
<dbReference type="GO" id="GO:0006355">
    <property type="term" value="P:regulation of DNA-templated transcription"/>
    <property type="evidence" value="ECO:0007669"/>
    <property type="project" value="InterPro"/>
</dbReference>
<evidence type="ECO:0000256" key="2">
    <source>
        <dbReference type="ARBA" id="ARBA00022771"/>
    </source>
</evidence>
<keyword evidence="3" id="KW-0862">Zinc</keyword>
<sequence>MSDGQSQCDSLAQSPHAPSSSADAGTPDVVSVSVVLPNEAQERAEGGPKCSLADVDFLFPSAWGNSAAYQRLRHLRSIEASALHYQLQRQSSTPTRDHDVPALRRIDALMEIQRRECFRLDGKLQANSPLYVYAARNEDGELIRKEYIRDRMWPPKEFALKNTPKTGPGRGGGRKRKVPEKTPAQLDEERLAMDFGKTCIDCGALSSPLWRQVDAVVDIPDSIAPDQEVVIPKEDICLACYVQRTCGAKVRAAQAGKKKKDKAKSSSKDDSSKSKKAAPVPASTPAAAATPAPLHVTASDDVPGVDHVSTDDDDKRRKKSSKKSSKKKKKKSKRSSSSAPGSPVTCSSPKKSHHPHLPPPHLSLAPLVVDDDDDSGGDFAAAMPPPPPQTSRSNRKDSKKRSRDASPRVTPKASKKDTSIVRPVETPREKELRAKGQYCPVCNRTYEDDDASEFVCCDGCEMWVHSLCDPLMNAERLRALADSDAKYIGPCCANPSSKRQR</sequence>
<dbReference type="InterPro" id="IPR013083">
    <property type="entry name" value="Znf_RING/FYVE/PHD"/>
</dbReference>
<keyword evidence="2 4" id="KW-0863">Zinc-finger</keyword>
<protein>
    <recommendedName>
        <fullName evidence="6">GATA-type domain-containing protein</fullName>
    </recommendedName>
</protein>
<evidence type="ECO:0000313" key="8">
    <source>
        <dbReference type="EMBL" id="RHZ24167.1"/>
    </source>
</evidence>
<evidence type="ECO:0000259" key="6">
    <source>
        <dbReference type="PROSITE" id="PS50114"/>
    </source>
</evidence>
<proteinExistence type="predicted"/>
<organism evidence="7 10">
    <name type="scientific">Aphanomyces astaci</name>
    <name type="common">Crayfish plague agent</name>
    <dbReference type="NCBI Taxonomy" id="112090"/>
    <lineage>
        <taxon>Eukaryota</taxon>
        <taxon>Sar</taxon>
        <taxon>Stramenopiles</taxon>
        <taxon>Oomycota</taxon>
        <taxon>Saprolegniomycetes</taxon>
        <taxon>Saprolegniales</taxon>
        <taxon>Verrucalvaceae</taxon>
        <taxon>Aphanomyces</taxon>
    </lineage>
</organism>
<dbReference type="AlphaFoldDB" id="A0A3R7AJ78"/>
<dbReference type="Pfam" id="PF00628">
    <property type="entry name" value="PHD"/>
    <property type="match status" value="1"/>
</dbReference>
<accession>A0A3R7AJ78</accession>
<evidence type="ECO:0000313" key="9">
    <source>
        <dbReference type="Proteomes" id="UP000285430"/>
    </source>
</evidence>
<feature type="region of interest" description="Disordered" evidence="5">
    <location>
        <begin position="251"/>
        <end position="429"/>
    </location>
</feature>
<keyword evidence="1" id="KW-0479">Metal-binding</keyword>
<feature type="compositionally biased region" description="Basic residues" evidence="5">
    <location>
        <begin position="316"/>
        <end position="334"/>
    </location>
</feature>
<dbReference type="Proteomes" id="UP000285430">
    <property type="component" value="Unassembled WGS sequence"/>
</dbReference>
<feature type="domain" description="GATA-type" evidence="6">
    <location>
        <begin position="193"/>
        <end position="212"/>
    </location>
</feature>
<dbReference type="InterPro" id="IPR019787">
    <property type="entry name" value="Znf_PHD-finger"/>
</dbReference>
<dbReference type="GO" id="GO:0008270">
    <property type="term" value="F:zinc ion binding"/>
    <property type="evidence" value="ECO:0007669"/>
    <property type="project" value="UniProtKB-KW"/>
</dbReference>
<dbReference type="GO" id="GO:0043565">
    <property type="term" value="F:sequence-specific DNA binding"/>
    <property type="evidence" value="ECO:0007669"/>
    <property type="project" value="InterPro"/>
</dbReference>
<evidence type="ECO:0000313" key="7">
    <source>
        <dbReference type="EMBL" id="RHY97254.1"/>
    </source>
</evidence>
<dbReference type="SUPFAM" id="SSF57903">
    <property type="entry name" value="FYVE/PHD zinc finger"/>
    <property type="match status" value="1"/>
</dbReference>
<comment type="caution">
    <text evidence="7">The sequence shown here is derived from an EMBL/GenBank/DDBJ whole genome shotgun (WGS) entry which is preliminary data.</text>
</comment>
<evidence type="ECO:0000256" key="4">
    <source>
        <dbReference type="PROSITE-ProRule" id="PRU00094"/>
    </source>
</evidence>
<evidence type="ECO:0000256" key="1">
    <source>
        <dbReference type="ARBA" id="ARBA00022723"/>
    </source>
</evidence>
<feature type="compositionally biased region" description="Basic and acidic residues" evidence="5">
    <location>
        <begin position="414"/>
        <end position="429"/>
    </location>
</feature>
<gene>
    <name evidence="7" type="ORF">DYB35_003346</name>
    <name evidence="8" type="ORF">DYB37_001049</name>
</gene>